<evidence type="ECO:0000313" key="4">
    <source>
        <dbReference type="EMBL" id="KAF7824495.1"/>
    </source>
</evidence>
<dbReference type="Gene3D" id="3.20.20.80">
    <property type="entry name" value="Glycosidases"/>
    <property type="match status" value="1"/>
</dbReference>
<proteinExistence type="inferred from homology"/>
<comment type="caution">
    <text evidence="4">The sequence shown here is derived from an EMBL/GenBank/DDBJ whole genome shotgun (WGS) entry which is preliminary data.</text>
</comment>
<name>A0A834WIF4_9FABA</name>
<dbReference type="GO" id="GO:0005975">
    <property type="term" value="P:carbohydrate metabolic process"/>
    <property type="evidence" value="ECO:0007669"/>
    <property type="project" value="InterPro"/>
</dbReference>
<organism evidence="4 5">
    <name type="scientific">Senna tora</name>
    <dbReference type="NCBI Taxonomy" id="362788"/>
    <lineage>
        <taxon>Eukaryota</taxon>
        <taxon>Viridiplantae</taxon>
        <taxon>Streptophyta</taxon>
        <taxon>Embryophyta</taxon>
        <taxon>Tracheophyta</taxon>
        <taxon>Spermatophyta</taxon>
        <taxon>Magnoliopsida</taxon>
        <taxon>eudicotyledons</taxon>
        <taxon>Gunneridae</taxon>
        <taxon>Pentapetalae</taxon>
        <taxon>rosids</taxon>
        <taxon>fabids</taxon>
        <taxon>Fabales</taxon>
        <taxon>Fabaceae</taxon>
        <taxon>Caesalpinioideae</taxon>
        <taxon>Cassia clade</taxon>
        <taxon>Senna</taxon>
    </lineage>
</organism>
<dbReference type="AlphaFoldDB" id="A0A834WIF4"/>
<comment type="similarity">
    <text evidence="1 3">Belongs to the glycosyl hydrolase 1 family.</text>
</comment>
<evidence type="ECO:0000256" key="3">
    <source>
        <dbReference type="RuleBase" id="RU003690"/>
    </source>
</evidence>
<dbReference type="OrthoDB" id="65569at2759"/>
<evidence type="ECO:0000256" key="2">
    <source>
        <dbReference type="PROSITE-ProRule" id="PRU10055"/>
    </source>
</evidence>
<dbReference type="PANTHER" id="PTHR10353">
    <property type="entry name" value="GLYCOSYL HYDROLASE"/>
    <property type="match status" value="1"/>
</dbReference>
<evidence type="ECO:0000313" key="5">
    <source>
        <dbReference type="Proteomes" id="UP000634136"/>
    </source>
</evidence>
<evidence type="ECO:0000256" key="1">
    <source>
        <dbReference type="ARBA" id="ARBA00010838"/>
    </source>
</evidence>
<dbReference type="PANTHER" id="PTHR10353:SF297">
    <property type="entry name" value="VICIANIN HYDROLASE-LIKE"/>
    <property type="match status" value="1"/>
</dbReference>
<protein>
    <submittedName>
        <fullName evidence="4">Vicianin hydrolase-like</fullName>
    </submittedName>
</protein>
<dbReference type="Pfam" id="PF00232">
    <property type="entry name" value="Glyco_hydro_1"/>
    <property type="match status" value="1"/>
</dbReference>
<dbReference type="InterPro" id="IPR017853">
    <property type="entry name" value="GH"/>
</dbReference>
<dbReference type="Proteomes" id="UP000634136">
    <property type="component" value="Unassembled WGS sequence"/>
</dbReference>
<accession>A0A834WIF4</accession>
<gene>
    <name evidence="4" type="ORF">G2W53_022639</name>
</gene>
<feature type="active site" description="Nucleophile" evidence="2">
    <location>
        <position position="35"/>
    </location>
</feature>
<dbReference type="EMBL" id="JAAIUW010000007">
    <property type="protein sequence ID" value="KAF7824495.1"/>
    <property type="molecule type" value="Genomic_DNA"/>
</dbReference>
<dbReference type="InterPro" id="IPR018120">
    <property type="entry name" value="Glyco_hydro_1_AS"/>
</dbReference>
<dbReference type="InterPro" id="IPR001360">
    <property type="entry name" value="Glyco_hydro_1"/>
</dbReference>
<sequence length="128" mass="15129">MQTDLVWLSLYPEGLRDLLVYIKEKYQNPPIYITENGAGDANNASKPVQEAIKDSIRIRYQDGHLRYLLQAIKDGVNVKGYYLWSFLDDFEWVSGYTSRFGITYVDFKNNLTRHLKYSAYWLKMFLLK</sequence>
<dbReference type="GO" id="GO:0008422">
    <property type="term" value="F:beta-glucosidase activity"/>
    <property type="evidence" value="ECO:0007669"/>
    <property type="project" value="TreeGrafter"/>
</dbReference>
<dbReference type="PROSITE" id="PS00572">
    <property type="entry name" value="GLYCOSYL_HYDROL_F1_1"/>
    <property type="match status" value="1"/>
</dbReference>
<dbReference type="PRINTS" id="PR00131">
    <property type="entry name" value="GLHYDRLASE1"/>
</dbReference>
<keyword evidence="5" id="KW-1185">Reference proteome</keyword>
<reference evidence="4" key="1">
    <citation type="submission" date="2020-09" db="EMBL/GenBank/DDBJ databases">
        <title>Genome-Enabled Discovery of Anthraquinone Biosynthesis in Senna tora.</title>
        <authorList>
            <person name="Kang S.-H."/>
            <person name="Pandey R.P."/>
            <person name="Lee C.-M."/>
            <person name="Sim J.-S."/>
            <person name="Jeong J.-T."/>
            <person name="Choi B.-S."/>
            <person name="Jung M."/>
            <person name="Ginzburg D."/>
            <person name="Zhao K."/>
            <person name="Won S.Y."/>
            <person name="Oh T.-J."/>
            <person name="Yu Y."/>
            <person name="Kim N.-H."/>
            <person name="Lee O.R."/>
            <person name="Lee T.-H."/>
            <person name="Bashyal P."/>
            <person name="Kim T.-S."/>
            <person name="Lee W.-H."/>
            <person name="Kawkins C."/>
            <person name="Kim C.-K."/>
            <person name="Kim J.S."/>
            <person name="Ahn B.O."/>
            <person name="Rhee S.Y."/>
            <person name="Sohng J.K."/>
        </authorList>
    </citation>
    <scope>NUCLEOTIDE SEQUENCE</scope>
    <source>
        <tissue evidence="4">Leaf</tissue>
    </source>
</reference>
<dbReference type="SUPFAM" id="SSF51445">
    <property type="entry name" value="(Trans)glycosidases"/>
    <property type="match status" value="1"/>
</dbReference>
<keyword evidence="4" id="KW-0378">Hydrolase</keyword>